<reference evidence="2 3" key="1">
    <citation type="journal article" date="2011" name="J. Bacteriol.">
        <title>Complete genome sequence of the type strain Cupriavidus necator N-1.</title>
        <authorList>
            <person name="Poehlein A."/>
            <person name="Kusian B."/>
            <person name="Friedrich B."/>
            <person name="Daniel R."/>
            <person name="Bowien B."/>
        </authorList>
    </citation>
    <scope>NUCLEOTIDE SEQUENCE [LARGE SCALE GENOMIC DNA]</scope>
    <source>
        <strain evidence="3">ATCC 43291 / DSM 13513 / CCUG 52238 / LMG 8453 / N-1</strain>
        <plasmid evidence="2 3">pBB1</plasmid>
    </source>
</reference>
<dbReference type="Proteomes" id="UP000006798">
    <property type="component" value="Plasmid pBB1"/>
</dbReference>
<evidence type="ECO:0008006" key="4">
    <source>
        <dbReference type="Google" id="ProtNLM"/>
    </source>
</evidence>
<evidence type="ECO:0000313" key="2">
    <source>
        <dbReference type="EMBL" id="AEI81867.1"/>
    </source>
</evidence>
<geneLocation type="plasmid" evidence="2 3">
    <name>pBB1</name>
</geneLocation>
<dbReference type="HOGENOM" id="CLU_191399_1_0_4"/>
<evidence type="ECO:0000313" key="3">
    <source>
        <dbReference type="Proteomes" id="UP000006798"/>
    </source>
</evidence>
<dbReference type="RefSeq" id="WP_013958922.1">
    <property type="nucleotide sequence ID" value="NC_015727.1"/>
</dbReference>
<accession>F8GWZ7</accession>
<sequence length="82" mass="9338">MSRRSLLGHRLIALFALGWLLFNYPLLALFNDSRTWFGVPRLYCYLFAAWALLITLLAFTAEQRAPRGRPSQSDPSAPVPED</sequence>
<keyword evidence="1" id="KW-0812">Transmembrane</keyword>
<organism evidence="2 3">
    <name type="scientific">Cupriavidus necator (strain ATCC 43291 / DSM 13513 / CCUG 52238 / LMG 8453 / N-1)</name>
    <name type="common">Ralstonia eutropha</name>
    <dbReference type="NCBI Taxonomy" id="1042878"/>
    <lineage>
        <taxon>Bacteria</taxon>
        <taxon>Pseudomonadati</taxon>
        <taxon>Pseudomonadota</taxon>
        <taxon>Betaproteobacteria</taxon>
        <taxon>Burkholderiales</taxon>
        <taxon>Burkholderiaceae</taxon>
        <taxon>Cupriavidus</taxon>
    </lineage>
</organism>
<dbReference type="KEGG" id="cnc:CNE_BB1p04430"/>
<dbReference type="GeneID" id="34312397"/>
<keyword evidence="1" id="KW-1133">Transmembrane helix</keyword>
<evidence type="ECO:0000256" key="1">
    <source>
        <dbReference type="SAM" id="Phobius"/>
    </source>
</evidence>
<keyword evidence="1" id="KW-0472">Membrane</keyword>
<proteinExistence type="predicted"/>
<feature type="transmembrane region" description="Helical" evidence="1">
    <location>
        <begin position="12"/>
        <end position="30"/>
    </location>
</feature>
<dbReference type="AlphaFoldDB" id="F8GWZ7"/>
<name>F8GWZ7_CUPNN</name>
<keyword evidence="2" id="KW-0614">Plasmid</keyword>
<feature type="transmembrane region" description="Helical" evidence="1">
    <location>
        <begin position="42"/>
        <end position="61"/>
    </location>
</feature>
<protein>
    <recommendedName>
        <fullName evidence="4">DUF3311 domain-containing protein</fullName>
    </recommendedName>
</protein>
<gene>
    <name evidence="2" type="ordered locus">CNE_BB1p04430</name>
</gene>
<dbReference type="EMBL" id="CP002879">
    <property type="protein sequence ID" value="AEI81867.1"/>
    <property type="molecule type" value="Genomic_DNA"/>
</dbReference>